<dbReference type="PROSITE" id="PS51464">
    <property type="entry name" value="SIS"/>
    <property type="match status" value="1"/>
</dbReference>
<feature type="domain" description="SIS" evidence="6">
    <location>
        <begin position="21"/>
        <end position="160"/>
    </location>
</feature>
<keyword evidence="4" id="KW-0032">Aminotransferase</keyword>
<dbReference type="GO" id="GO:0097367">
    <property type="term" value="F:carbohydrate derivative binding"/>
    <property type="evidence" value="ECO:0007669"/>
    <property type="project" value="InterPro"/>
</dbReference>
<proteinExistence type="predicted"/>
<evidence type="ECO:0000259" key="6">
    <source>
        <dbReference type="PROSITE" id="PS51464"/>
    </source>
</evidence>
<dbReference type="SUPFAM" id="SSF53697">
    <property type="entry name" value="SIS domain"/>
    <property type="match status" value="1"/>
</dbReference>
<evidence type="ECO:0000256" key="1">
    <source>
        <dbReference type="ARBA" id="ARBA00001031"/>
    </source>
</evidence>
<dbReference type="PANTHER" id="PTHR10937">
    <property type="entry name" value="GLUCOSAMINE--FRUCTOSE-6-PHOSPHATE AMINOTRANSFERASE, ISOMERIZING"/>
    <property type="match status" value="1"/>
</dbReference>
<dbReference type="OrthoDB" id="6622555at2"/>
<dbReference type="PATRIC" id="fig|864069.3.peg.3168"/>
<keyword evidence="4" id="KW-0808">Transferase</keyword>
<comment type="catalytic activity">
    <reaction evidence="1">
        <text>D-fructose 6-phosphate + L-glutamine = D-glucosamine 6-phosphate + L-glutamate</text>
        <dbReference type="Rhea" id="RHEA:13237"/>
        <dbReference type="ChEBI" id="CHEBI:29985"/>
        <dbReference type="ChEBI" id="CHEBI:58359"/>
        <dbReference type="ChEBI" id="CHEBI:58725"/>
        <dbReference type="ChEBI" id="CHEBI:61527"/>
        <dbReference type="EC" id="2.6.1.16"/>
    </reaction>
</comment>
<dbReference type="GO" id="GO:0006487">
    <property type="term" value="P:protein N-linked glycosylation"/>
    <property type="evidence" value="ECO:0007669"/>
    <property type="project" value="TreeGrafter"/>
</dbReference>
<keyword evidence="8" id="KW-1185">Reference proteome</keyword>
<dbReference type="GO" id="GO:0006002">
    <property type="term" value="P:fructose 6-phosphate metabolic process"/>
    <property type="evidence" value="ECO:0007669"/>
    <property type="project" value="TreeGrafter"/>
</dbReference>
<dbReference type="PANTHER" id="PTHR10937:SF0">
    <property type="entry name" value="GLUTAMINE--FRUCTOSE-6-PHOSPHATE TRANSAMINASE (ISOMERIZING)"/>
    <property type="match status" value="1"/>
</dbReference>
<protein>
    <recommendedName>
        <fullName evidence="3">Glutamine--fructose-6-phosphate aminotransferase [isomerizing]</fullName>
        <ecNumber evidence="2">2.6.1.16</ecNumber>
    </recommendedName>
</protein>
<dbReference type="InterPro" id="IPR046348">
    <property type="entry name" value="SIS_dom_sf"/>
</dbReference>
<evidence type="ECO:0000256" key="5">
    <source>
        <dbReference type="ARBA" id="ARBA00022962"/>
    </source>
</evidence>
<dbReference type="Proteomes" id="UP000003947">
    <property type="component" value="Unassembled WGS sequence"/>
</dbReference>
<dbReference type="HOGENOM" id="CLU_070573_0_0_5"/>
<dbReference type="STRING" id="864069.MicloDRAFT_00029290"/>
<evidence type="ECO:0000256" key="2">
    <source>
        <dbReference type="ARBA" id="ARBA00012916"/>
    </source>
</evidence>
<name>I4YQY8_9HYPH</name>
<dbReference type="GO" id="GO:0006047">
    <property type="term" value="P:UDP-N-acetylglucosamine metabolic process"/>
    <property type="evidence" value="ECO:0007669"/>
    <property type="project" value="TreeGrafter"/>
</dbReference>
<dbReference type="Gene3D" id="3.40.50.10490">
    <property type="entry name" value="Glucose-6-phosphate isomerase like protein, domain 1"/>
    <property type="match status" value="2"/>
</dbReference>
<sequence>MNFRESIDLQPERLESSRFAIAESLLRVDASPLKEGSIGFVGIGGSLYAAVAAAAEFRSRGFRACSFTPTDLLEQRSGLAESFVALSASGRSLEMVDAMRSVTGNLYAISKDSENPLSTVVQGVIVTRCGLEASPSAPSFTTTLQAVGMLADHLAGQSISAWERLPEAASKVLSSSHGTVERAAKAFANAVSIDFVGEHQLLGTAYEGALLAREAARLPASGFDLRNFLHGPVEALDERMGLVVHGSKREVKLAQDAAAFGCPTLLISDRSDVRDSANLIALHVPSVGNPLADSILQIVTVQLLVARLSAERGLANAKFRYRQADTKII</sequence>
<dbReference type="AlphaFoldDB" id="I4YQY8"/>
<dbReference type="EMBL" id="JH660645">
    <property type="protein sequence ID" value="EIM26380.1"/>
    <property type="molecule type" value="Genomic_DNA"/>
</dbReference>
<evidence type="ECO:0000256" key="4">
    <source>
        <dbReference type="ARBA" id="ARBA00022576"/>
    </source>
</evidence>
<keyword evidence="5" id="KW-0315">Glutamine amidotransferase</keyword>
<evidence type="ECO:0000256" key="3">
    <source>
        <dbReference type="ARBA" id="ARBA00016090"/>
    </source>
</evidence>
<evidence type="ECO:0000313" key="8">
    <source>
        <dbReference type="Proteomes" id="UP000003947"/>
    </source>
</evidence>
<reference evidence="7 8" key="1">
    <citation type="submission" date="2012-02" db="EMBL/GenBank/DDBJ databases">
        <title>Improved High-Quality Draft sequence of Microvirga sp. WSM3557.</title>
        <authorList>
            <consortium name="US DOE Joint Genome Institute"/>
            <person name="Lucas S."/>
            <person name="Han J."/>
            <person name="Lapidus A."/>
            <person name="Cheng J.-F."/>
            <person name="Goodwin L."/>
            <person name="Pitluck S."/>
            <person name="Peters L."/>
            <person name="Zhang X."/>
            <person name="Detter J.C."/>
            <person name="Han C."/>
            <person name="Tapia R."/>
            <person name="Land M."/>
            <person name="Hauser L."/>
            <person name="Kyrpides N."/>
            <person name="Ivanova N."/>
            <person name="Pagani I."/>
            <person name="Brau L."/>
            <person name="Yates R."/>
            <person name="O'Hara G."/>
            <person name="Rui T."/>
            <person name="Howieson J."/>
            <person name="Reeve W."/>
            <person name="Woyke T."/>
        </authorList>
    </citation>
    <scope>NUCLEOTIDE SEQUENCE [LARGE SCALE GENOMIC DNA]</scope>
    <source>
        <strain evidence="7 8">WSM3557</strain>
    </source>
</reference>
<dbReference type="EC" id="2.6.1.16" evidence="2"/>
<dbReference type="eggNOG" id="COG2222">
    <property type="taxonomic scope" value="Bacteria"/>
</dbReference>
<evidence type="ECO:0000313" key="7">
    <source>
        <dbReference type="EMBL" id="EIM26380.1"/>
    </source>
</evidence>
<dbReference type="RefSeq" id="WP_009762431.1">
    <property type="nucleotide sequence ID" value="NZ_CP141049.1"/>
</dbReference>
<dbReference type="GO" id="GO:0004360">
    <property type="term" value="F:glutamine-fructose-6-phosphate transaminase (isomerizing) activity"/>
    <property type="evidence" value="ECO:0007669"/>
    <property type="project" value="UniProtKB-EC"/>
</dbReference>
<accession>I4YQY8</accession>
<organism evidence="7 8">
    <name type="scientific">Microvirga lotononidis</name>
    <dbReference type="NCBI Taxonomy" id="864069"/>
    <lineage>
        <taxon>Bacteria</taxon>
        <taxon>Pseudomonadati</taxon>
        <taxon>Pseudomonadota</taxon>
        <taxon>Alphaproteobacteria</taxon>
        <taxon>Hyphomicrobiales</taxon>
        <taxon>Methylobacteriaceae</taxon>
        <taxon>Microvirga</taxon>
    </lineage>
</organism>
<dbReference type="InterPro" id="IPR001347">
    <property type="entry name" value="SIS_dom"/>
</dbReference>
<gene>
    <name evidence="7" type="ORF">MicloDRAFT_00029290</name>
</gene>